<reference evidence="3 4" key="1">
    <citation type="submission" date="2015-03" db="EMBL/GenBank/DDBJ databases">
        <title>Genomics and transcriptomics of the oil-accumulating basidiomycete yeast T. oleaginosus allow insights into substrate utilization and the diverse evolutionary trajectories of mating systems in fungi.</title>
        <authorList>
            <consortium name="DOE Joint Genome Institute"/>
            <person name="Kourist R."/>
            <person name="Kracht O."/>
            <person name="Bracharz F."/>
            <person name="Lipzen A."/>
            <person name="Nolan M."/>
            <person name="Ohm R."/>
            <person name="Grigoriev I."/>
            <person name="Sun S."/>
            <person name="Heitman J."/>
            <person name="Bruck T."/>
            <person name="Nowrousian M."/>
        </authorList>
    </citation>
    <scope>NUCLEOTIDE SEQUENCE [LARGE SCALE GENOMIC DNA]</scope>
    <source>
        <strain evidence="3 4">IBC0246</strain>
    </source>
</reference>
<evidence type="ECO:0008006" key="5">
    <source>
        <dbReference type="Google" id="ProtNLM"/>
    </source>
</evidence>
<evidence type="ECO:0000256" key="2">
    <source>
        <dbReference type="SAM" id="MobiDB-lite"/>
    </source>
</evidence>
<feature type="region of interest" description="Disordered" evidence="2">
    <location>
        <begin position="1"/>
        <end position="43"/>
    </location>
</feature>
<feature type="region of interest" description="Disordered" evidence="2">
    <location>
        <begin position="371"/>
        <end position="407"/>
    </location>
</feature>
<organism evidence="3 4">
    <name type="scientific">Cutaneotrichosporon oleaginosum</name>
    <dbReference type="NCBI Taxonomy" id="879819"/>
    <lineage>
        <taxon>Eukaryota</taxon>
        <taxon>Fungi</taxon>
        <taxon>Dikarya</taxon>
        <taxon>Basidiomycota</taxon>
        <taxon>Agaricomycotina</taxon>
        <taxon>Tremellomycetes</taxon>
        <taxon>Trichosporonales</taxon>
        <taxon>Trichosporonaceae</taxon>
        <taxon>Cutaneotrichosporon</taxon>
    </lineage>
</organism>
<sequence length="506" mass="55552">MPPPTASQKPAPKLNGKTDKPVPAAAEHEEHSGKPDQNKYNAEQDALNKEIAALKAKQDALRSRIALTQAPKGDDRRSQLKAEMDALRGEQGKFKTERGKLFDEMRKLQDSVNKKIKDVQAQRQKTGFKNVAEVDARVAALNAQVESGTMKLVDEKKALQEITMLKRARKTMEASGSSDEAIAADKERIEALKKQLDDPEAKKVSERFDALKKEMDALRAEGDKAYAERNKLYDERTAISKQMDDLYARKRDAAQAFHDAKDKYYAKQQAIRQARQERFKAEKAKEDAARREEEITQMREDAKAPAYASEIEDCTILINYFAGKYGVGEVPATSTEKKATTIAGVKAPEVRQVTSDFAGMQLKKKDDELDGWFAGSGKGKKKGRKGASATGSNAASGTATPTAPAHADSVNLPMHLLSALLGFGISPPTGKDDIARAVSDLETKKAWFEANSEQKTKDEIARVEKLVAKMQKKNAPAEGDDEEVESEEAKDEPAAAAEAEAEKTEA</sequence>
<name>A0A0J0XJ86_9TREE</name>
<accession>A0A0J0XJ86</accession>
<dbReference type="GO" id="GO:0005783">
    <property type="term" value="C:endoplasmic reticulum"/>
    <property type="evidence" value="ECO:0007669"/>
    <property type="project" value="TreeGrafter"/>
</dbReference>
<feature type="region of interest" description="Disordered" evidence="2">
    <location>
        <begin position="471"/>
        <end position="506"/>
    </location>
</feature>
<dbReference type="PANTHER" id="PTHR31027:SF2">
    <property type="entry name" value="LEBERCILIN DOMAIN-CONTAINING PROTEIN"/>
    <property type="match status" value="1"/>
</dbReference>
<dbReference type="Proteomes" id="UP000053611">
    <property type="component" value="Unassembled WGS sequence"/>
</dbReference>
<dbReference type="PANTHER" id="PTHR31027">
    <property type="entry name" value="NUCLEAR SEGREGATION PROTEIN BFR1"/>
    <property type="match status" value="1"/>
</dbReference>
<dbReference type="EMBL" id="KQ087222">
    <property type="protein sequence ID" value="KLT41152.1"/>
    <property type="molecule type" value="Genomic_DNA"/>
</dbReference>
<dbReference type="GeneID" id="28984209"/>
<gene>
    <name evidence="3" type="ORF">CC85DRAFT_286707</name>
</gene>
<dbReference type="RefSeq" id="XP_018277643.1">
    <property type="nucleotide sequence ID" value="XM_018423606.1"/>
</dbReference>
<evidence type="ECO:0000256" key="1">
    <source>
        <dbReference type="SAM" id="Coils"/>
    </source>
</evidence>
<proteinExistence type="predicted"/>
<evidence type="ECO:0000313" key="3">
    <source>
        <dbReference type="EMBL" id="KLT41152.1"/>
    </source>
</evidence>
<dbReference type="STRING" id="879819.A0A0J0XJ86"/>
<evidence type="ECO:0000313" key="4">
    <source>
        <dbReference type="Proteomes" id="UP000053611"/>
    </source>
</evidence>
<feature type="compositionally biased region" description="Basic and acidic residues" evidence="2">
    <location>
        <begin position="16"/>
        <end position="37"/>
    </location>
</feature>
<keyword evidence="1" id="KW-0175">Coiled coil</keyword>
<feature type="coiled-coil region" evidence="1">
    <location>
        <begin position="201"/>
        <end position="228"/>
    </location>
</feature>
<feature type="compositionally biased region" description="Acidic residues" evidence="2">
    <location>
        <begin position="478"/>
        <end position="490"/>
    </location>
</feature>
<dbReference type="InterPro" id="IPR039604">
    <property type="entry name" value="Bfr1"/>
</dbReference>
<dbReference type="GO" id="GO:0008298">
    <property type="term" value="P:intracellular mRNA localization"/>
    <property type="evidence" value="ECO:0007669"/>
    <property type="project" value="TreeGrafter"/>
</dbReference>
<dbReference type="OrthoDB" id="2195113at2759"/>
<dbReference type="AlphaFoldDB" id="A0A0J0XJ86"/>
<feature type="region of interest" description="Disordered" evidence="2">
    <location>
        <begin position="278"/>
        <end position="304"/>
    </location>
</feature>
<feature type="region of interest" description="Disordered" evidence="2">
    <location>
        <begin position="66"/>
        <end position="92"/>
    </location>
</feature>
<protein>
    <recommendedName>
        <fullName evidence="5">Nuclear segregation protein Bfr1</fullName>
    </recommendedName>
</protein>
<keyword evidence="4" id="KW-1185">Reference proteome</keyword>
<feature type="compositionally biased region" description="Basic and acidic residues" evidence="2">
    <location>
        <begin position="72"/>
        <end position="92"/>
    </location>
</feature>
<dbReference type="GO" id="GO:0003729">
    <property type="term" value="F:mRNA binding"/>
    <property type="evidence" value="ECO:0007669"/>
    <property type="project" value="TreeGrafter"/>
</dbReference>
<feature type="compositionally biased region" description="Low complexity" evidence="2">
    <location>
        <begin position="386"/>
        <end position="405"/>
    </location>
</feature>
<dbReference type="GO" id="GO:1990904">
    <property type="term" value="C:ribonucleoprotein complex"/>
    <property type="evidence" value="ECO:0007669"/>
    <property type="project" value="TreeGrafter"/>
</dbReference>
<dbReference type="GO" id="GO:0042175">
    <property type="term" value="C:nuclear outer membrane-endoplasmic reticulum membrane network"/>
    <property type="evidence" value="ECO:0007669"/>
    <property type="project" value="TreeGrafter"/>
</dbReference>
<feature type="compositionally biased region" description="Basic and acidic residues" evidence="2">
    <location>
        <begin position="278"/>
        <end position="303"/>
    </location>
</feature>